<dbReference type="EMBL" id="CAMAPE010000053">
    <property type="protein sequence ID" value="CAH9109725.1"/>
    <property type="molecule type" value="Genomic_DNA"/>
</dbReference>
<evidence type="ECO:0000256" key="3">
    <source>
        <dbReference type="ARBA" id="ARBA00022771"/>
    </source>
</evidence>
<evidence type="ECO:0000256" key="1">
    <source>
        <dbReference type="ARBA" id="ARBA00005690"/>
    </source>
</evidence>
<dbReference type="InterPro" id="IPR047192">
    <property type="entry name" value="Euk_RPA1_DBD_C"/>
</dbReference>
<dbReference type="CDD" id="cd04480">
    <property type="entry name" value="RPA1_DBD_A_like"/>
    <property type="match status" value="1"/>
</dbReference>
<dbReference type="Pfam" id="PF02721">
    <property type="entry name" value="DUF223"/>
    <property type="match status" value="1"/>
</dbReference>
<evidence type="ECO:0000259" key="8">
    <source>
        <dbReference type="Pfam" id="PF08646"/>
    </source>
</evidence>
<dbReference type="InterPro" id="IPR012340">
    <property type="entry name" value="NA-bd_OB-fold"/>
</dbReference>
<feature type="region of interest" description="Disordered" evidence="6">
    <location>
        <begin position="501"/>
        <end position="526"/>
    </location>
</feature>
<feature type="domain" description="Replication factor A C-terminal" evidence="8">
    <location>
        <begin position="326"/>
        <end position="439"/>
    </location>
</feature>
<dbReference type="PANTHER" id="PTHR47165">
    <property type="entry name" value="OS03G0429900 PROTEIN"/>
    <property type="match status" value="1"/>
</dbReference>
<comment type="similarity">
    <text evidence="1">Belongs to the replication factor A protein 1 family.</text>
</comment>
<protein>
    <recommendedName>
        <fullName evidence="11">Replication factor A C-terminal domain-containing protein</fullName>
    </recommendedName>
</protein>
<dbReference type="AlphaFoldDB" id="A0A9P1EK23"/>
<keyword evidence="4" id="KW-0862">Zinc</keyword>
<dbReference type="CDD" id="cd04481">
    <property type="entry name" value="RPA1_DBD_B_like"/>
    <property type="match status" value="1"/>
</dbReference>
<proteinExistence type="inferred from homology"/>
<keyword evidence="2" id="KW-0479">Metal-binding</keyword>
<gene>
    <name evidence="9" type="ORF">CEURO_LOCUS18552</name>
</gene>
<organism evidence="9 10">
    <name type="scientific">Cuscuta europaea</name>
    <name type="common">European dodder</name>
    <dbReference type="NCBI Taxonomy" id="41803"/>
    <lineage>
        <taxon>Eukaryota</taxon>
        <taxon>Viridiplantae</taxon>
        <taxon>Streptophyta</taxon>
        <taxon>Embryophyta</taxon>
        <taxon>Tracheophyta</taxon>
        <taxon>Spermatophyta</taxon>
        <taxon>Magnoliopsida</taxon>
        <taxon>eudicotyledons</taxon>
        <taxon>Gunneridae</taxon>
        <taxon>Pentapetalae</taxon>
        <taxon>asterids</taxon>
        <taxon>lamiids</taxon>
        <taxon>Solanales</taxon>
        <taxon>Convolvulaceae</taxon>
        <taxon>Cuscuteae</taxon>
        <taxon>Cuscuta</taxon>
        <taxon>Cuscuta subgen. Cuscuta</taxon>
    </lineage>
</organism>
<dbReference type="OrthoDB" id="1305148at2759"/>
<feature type="compositionally biased region" description="Basic and acidic residues" evidence="6">
    <location>
        <begin position="512"/>
        <end position="526"/>
    </location>
</feature>
<name>A0A9P1EK23_CUSEU</name>
<evidence type="ECO:0000256" key="6">
    <source>
        <dbReference type="SAM" id="MobiDB-lite"/>
    </source>
</evidence>
<dbReference type="InterPro" id="IPR013955">
    <property type="entry name" value="Rep_factor-A_C"/>
</dbReference>
<dbReference type="GO" id="GO:0008270">
    <property type="term" value="F:zinc ion binding"/>
    <property type="evidence" value="ECO:0007669"/>
    <property type="project" value="UniProtKB-KW"/>
</dbReference>
<feature type="domain" description="Replication protein A 70 kDa DNA-binding subunit B/D first OB fold" evidence="7">
    <location>
        <begin position="29"/>
        <end position="130"/>
    </location>
</feature>
<evidence type="ECO:0000313" key="9">
    <source>
        <dbReference type="EMBL" id="CAH9109725.1"/>
    </source>
</evidence>
<evidence type="ECO:0000259" key="7">
    <source>
        <dbReference type="Pfam" id="PF02721"/>
    </source>
</evidence>
<reference evidence="9" key="1">
    <citation type="submission" date="2022-07" db="EMBL/GenBank/DDBJ databases">
        <authorList>
            <person name="Macas J."/>
            <person name="Novak P."/>
            <person name="Neumann P."/>
        </authorList>
    </citation>
    <scope>NUCLEOTIDE SEQUENCE</scope>
</reference>
<dbReference type="Pfam" id="PF08646">
    <property type="entry name" value="Rep_fac-A_C"/>
    <property type="match status" value="1"/>
</dbReference>
<dbReference type="SUPFAM" id="SSF50249">
    <property type="entry name" value="Nucleic acid-binding proteins"/>
    <property type="match status" value="3"/>
</dbReference>
<sequence>MCWMMGISGENMAKKLSRTLTIAGNQGMYSFLREVDHIKTTWAVKVKVVRAYELPPQARGGQRMELVLMDSQGEKIHGLIKRPQLGLFRSKIQENGVYAIREFLVMDNYYTYKATTHAYLIEFYGKTVVKDINPDVVPNSVFDFQQFEVLQTLRVVDDKQLMDVVAKVLTKVTPQNHVINGKPERLMELTLEDADGNRLGCTLWNNYIDQFLDYYEDHKEDPIFVIVQMCRPKRYKGIISVTTCYDASKLIINGNTTELVDFMAQFPAEERDNGTLTTLAANSQLESREDILRGNVSITMIADLVKTTEEGMYWILGDVVSIENIREWCYLSCNTCNKKVLPEEDRFLCVSCNLTLPEGILRYKITVCVMDDSGHSSFTLWDRECLDILGKAAAKLRKEVEKRTGDANHFPEDIEAVIDQRGLFKVQLKSRAESNSYKGSISYGVISMITDQEVLKVYETQRINGKGLEELSDVEKSASTADNMECSTGQTKIVEVYELEQEQEDGITPTQSERKSMGFEEDENLK</sequence>
<dbReference type="PANTHER" id="PTHR47165:SF4">
    <property type="entry name" value="OS03G0429900 PROTEIN"/>
    <property type="match status" value="1"/>
</dbReference>
<evidence type="ECO:0000256" key="4">
    <source>
        <dbReference type="ARBA" id="ARBA00022833"/>
    </source>
</evidence>
<comment type="caution">
    <text evidence="9">The sequence shown here is derived from an EMBL/GenBank/DDBJ whole genome shotgun (WGS) entry which is preliminary data.</text>
</comment>
<keyword evidence="10" id="KW-1185">Reference proteome</keyword>
<evidence type="ECO:0000313" key="10">
    <source>
        <dbReference type="Proteomes" id="UP001152484"/>
    </source>
</evidence>
<dbReference type="Gene3D" id="2.40.50.140">
    <property type="entry name" value="Nucleic acid-binding proteins"/>
    <property type="match status" value="3"/>
</dbReference>
<keyword evidence="5" id="KW-0238">DNA-binding</keyword>
<dbReference type="GO" id="GO:0003677">
    <property type="term" value="F:DNA binding"/>
    <property type="evidence" value="ECO:0007669"/>
    <property type="project" value="UniProtKB-KW"/>
</dbReference>
<evidence type="ECO:0000256" key="2">
    <source>
        <dbReference type="ARBA" id="ARBA00022723"/>
    </source>
</evidence>
<accession>A0A9P1EK23</accession>
<dbReference type="Proteomes" id="UP001152484">
    <property type="component" value="Unassembled WGS sequence"/>
</dbReference>
<evidence type="ECO:0000256" key="5">
    <source>
        <dbReference type="ARBA" id="ARBA00023125"/>
    </source>
</evidence>
<evidence type="ECO:0008006" key="11">
    <source>
        <dbReference type="Google" id="ProtNLM"/>
    </source>
</evidence>
<dbReference type="CDD" id="cd04476">
    <property type="entry name" value="RPA1_DBD_C"/>
    <property type="match status" value="1"/>
</dbReference>
<keyword evidence="3" id="KW-0863">Zinc-finger</keyword>
<dbReference type="InterPro" id="IPR003871">
    <property type="entry name" value="RFA1B/D_OB_1st"/>
</dbReference>